<dbReference type="InterPro" id="IPR014746">
    <property type="entry name" value="Gln_synth/guanido_kin_cat_dom"/>
</dbReference>
<dbReference type="Pfam" id="PF00120">
    <property type="entry name" value="Gln-synt_C"/>
    <property type="match status" value="1"/>
</dbReference>
<dbReference type="PANTHER" id="PTHR43785:SF12">
    <property type="entry name" value="TYPE-1 GLUTAMINE SYNTHETASE 2"/>
    <property type="match status" value="1"/>
</dbReference>
<evidence type="ECO:0000259" key="5">
    <source>
        <dbReference type="PROSITE" id="PS51987"/>
    </source>
</evidence>
<sequence>MKADVRDAVRAFLIEHADTEFIEMVWPDMNGVIRGKWLPVAEIDKLAPGGQRLPHSTYALDIFSQDTDVAGVAQKVGDPDGLASPLLHTLRPMLWSHRPAAQCLMTLTDANWEGPSPYDPRAALARVTQRFAAAGLRPVVAPELEFYLVDGEAAPGGHVQPPLGAGGLRLESGQAYLLDVQRHFEPLLSEIEAAAEMLGATTTGFLAEFGPGQFEANLNHVDDALIAADRAVALRRAVRGVARKHGMDACFMAKPYGEEVGSGQHFHVSVLDAAGANIFSGDDDETPNRALSGAIGGVLARMPESTLGFAPHFNSYRRLRPGAFAPSSAAWGVDNRNVAVRVPTAAGGGARLEHRVAGSDANPYIALALILAAMLEGIDTDIAPGPPAAGATPPEGAGVLPGDWGEAIRAFESSEFISAALGPEFARVYAAMKRQEADGFAARVSDVEHIVTARMI</sequence>
<dbReference type="InterPro" id="IPR036651">
    <property type="entry name" value="Gln_synt_N_sf"/>
</dbReference>
<comment type="similarity">
    <text evidence="3 4">Belongs to the glutamine synthetase family.</text>
</comment>
<dbReference type="Gene3D" id="3.30.590.10">
    <property type="entry name" value="Glutamine synthetase/guanido kinase, catalytic domain"/>
    <property type="match status" value="1"/>
</dbReference>
<keyword evidence="2" id="KW-0436">Ligase</keyword>
<dbReference type="KEGG" id="hdh:G5B40_12795"/>
<dbReference type="SUPFAM" id="SSF54368">
    <property type="entry name" value="Glutamine synthetase, N-terminal domain"/>
    <property type="match status" value="1"/>
</dbReference>
<keyword evidence="7" id="KW-1185">Reference proteome</keyword>
<dbReference type="AlphaFoldDB" id="A0A7L5BV91"/>
<evidence type="ECO:0000256" key="1">
    <source>
        <dbReference type="ARBA" id="ARBA00001946"/>
    </source>
</evidence>
<dbReference type="SUPFAM" id="SSF55931">
    <property type="entry name" value="Glutamine synthetase/guanido kinase"/>
    <property type="match status" value="1"/>
</dbReference>
<dbReference type="PANTHER" id="PTHR43785">
    <property type="entry name" value="GAMMA-GLUTAMYLPUTRESCINE SYNTHETASE"/>
    <property type="match status" value="1"/>
</dbReference>
<organism evidence="6 7">
    <name type="scientific">Pikeienuella piscinae</name>
    <dbReference type="NCBI Taxonomy" id="2748098"/>
    <lineage>
        <taxon>Bacteria</taxon>
        <taxon>Pseudomonadati</taxon>
        <taxon>Pseudomonadota</taxon>
        <taxon>Alphaproteobacteria</taxon>
        <taxon>Rhodobacterales</taxon>
        <taxon>Paracoccaceae</taxon>
        <taxon>Pikeienuella</taxon>
    </lineage>
</organism>
<dbReference type="GO" id="GO:0006598">
    <property type="term" value="P:polyamine catabolic process"/>
    <property type="evidence" value="ECO:0007669"/>
    <property type="project" value="TreeGrafter"/>
</dbReference>
<evidence type="ECO:0000313" key="7">
    <source>
        <dbReference type="Proteomes" id="UP000503336"/>
    </source>
</evidence>
<dbReference type="EMBL" id="CP049056">
    <property type="protein sequence ID" value="QIE56260.1"/>
    <property type="molecule type" value="Genomic_DNA"/>
</dbReference>
<dbReference type="PROSITE" id="PS51987">
    <property type="entry name" value="GS_CATALYTIC"/>
    <property type="match status" value="1"/>
</dbReference>
<dbReference type="InterPro" id="IPR008146">
    <property type="entry name" value="Gln_synth_cat_dom"/>
</dbReference>
<dbReference type="Proteomes" id="UP000503336">
    <property type="component" value="Chromosome"/>
</dbReference>
<dbReference type="RefSeq" id="WP_165099263.1">
    <property type="nucleotide sequence ID" value="NZ_CP049056.1"/>
</dbReference>
<evidence type="ECO:0000256" key="3">
    <source>
        <dbReference type="PROSITE-ProRule" id="PRU01331"/>
    </source>
</evidence>
<protein>
    <submittedName>
        <fullName evidence="6">Glutamine synthetase</fullName>
    </submittedName>
</protein>
<dbReference type="Gene3D" id="3.10.20.70">
    <property type="entry name" value="Glutamine synthetase, N-terminal domain"/>
    <property type="match status" value="1"/>
</dbReference>
<reference evidence="6 7" key="1">
    <citation type="submission" date="2020-02" db="EMBL/GenBank/DDBJ databases">
        <title>complete genome sequence of Rhodobacteraceae bacterium.</title>
        <authorList>
            <person name="Park J."/>
            <person name="Kim Y.-S."/>
            <person name="Kim K.-H."/>
        </authorList>
    </citation>
    <scope>NUCLEOTIDE SEQUENCE [LARGE SCALE GENOMIC DNA]</scope>
    <source>
        <strain evidence="6 7">RR4-56</strain>
    </source>
</reference>
<accession>A0A7L5BV91</accession>
<proteinExistence type="inferred from homology"/>
<evidence type="ECO:0000256" key="4">
    <source>
        <dbReference type="RuleBase" id="RU000384"/>
    </source>
</evidence>
<name>A0A7L5BV91_9RHOB</name>
<dbReference type="SMART" id="SM01230">
    <property type="entry name" value="Gln-synt_C"/>
    <property type="match status" value="1"/>
</dbReference>
<gene>
    <name evidence="6" type="ORF">G5B40_12795</name>
</gene>
<evidence type="ECO:0000256" key="2">
    <source>
        <dbReference type="ARBA" id="ARBA00022598"/>
    </source>
</evidence>
<dbReference type="GO" id="GO:0006542">
    <property type="term" value="P:glutamine biosynthetic process"/>
    <property type="evidence" value="ECO:0007669"/>
    <property type="project" value="InterPro"/>
</dbReference>
<feature type="domain" description="GS catalytic" evidence="5">
    <location>
        <begin position="120"/>
        <end position="456"/>
    </location>
</feature>
<comment type="cofactor">
    <cofactor evidence="1">
        <name>Mg(2+)</name>
        <dbReference type="ChEBI" id="CHEBI:18420"/>
    </cofactor>
</comment>
<evidence type="ECO:0000313" key="6">
    <source>
        <dbReference type="EMBL" id="QIE56260.1"/>
    </source>
</evidence>
<dbReference type="GO" id="GO:0004356">
    <property type="term" value="F:glutamine synthetase activity"/>
    <property type="evidence" value="ECO:0007669"/>
    <property type="project" value="InterPro"/>
</dbReference>